<dbReference type="EMBL" id="JAGYPM010000009">
    <property type="protein sequence ID" value="MBS4193218.1"/>
    <property type="molecule type" value="Genomic_DNA"/>
</dbReference>
<accession>A0ABS5P130</accession>
<evidence type="ECO:0000313" key="1">
    <source>
        <dbReference type="EMBL" id="MBS4193218.1"/>
    </source>
</evidence>
<gene>
    <name evidence="1" type="ORF">KHA94_24300</name>
</gene>
<reference evidence="1 2" key="1">
    <citation type="submission" date="2021-05" db="EMBL/GenBank/DDBJ databases">
        <title>Novel Bacillus species.</title>
        <authorList>
            <person name="Liu G."/>
        </authorList>
    </citation>
    <scope>NUCLEOTIDE SEQUENCE [LARGE SCALE GENOMIC DNA]</scope>
    <source>
        <strain evidence="1 2">FJAT-49705</strain>
    </source>
</reference>
<proteinExistence type="predicted"/>
<evidence type="ECO:0000313" key="2">
    <source>
        <dbReference type="Proteomes" id="UP000681027"/>
    </source>
</evidence>
<name>A0ABS5P130_9BACI</name>
<protein>
    <submittedName>
        <fullName evidence="1">Uncharacterized protein</fullName>
    </submittedName>
</protein>
<comment type="caution">
    <text evidence="1">The sequence shown here is derived from an EMBL/GenBank/DDBJ whole genome shotgun (WGS) entry which is preliminary data.</text>
</comment>
<dbReference type="RefSeq" id="WP_213104651.1">
    <property type="nucleotide sequence ID" value="NZ_JAGYPM010000009.1"/>
</dbReference>
<sequence length="438" mass="49060">MSTQEKIKAGYWSIATQKHLKQFQVDSAGLSNFGSINIAGKAGRFLGVIRGNGVIENMEKLVQMANTVGINSKHELEMIILPYLAKASDKQIELIKDTTGSITGVAEYVFTNSKVLEISGQLFDNLSPNAFELVTVETMDETKKIPYLQSELTQLLVEQGYSEKDISLAYALQKQFKLIQMFEKSKSQERIISNEYVWGANSQKIALAISGLEIEGRQTLKEIIEIIQRTQGYPLEKLPVQSNEFLNLAKKIGMINPTTIVSRRGFQKDFGFSSDLIGANLNNDDILDDVKLLLASIRFGENYTPHSTINDPERFLNKLINSGDIGPHDANATDYTLLEKKGIVKVVTKTKFNYYTGRARTGSCLELIRKDVAEEALKIIKSPDYNFQTDSDITDFSSMIETGSFLTPEESRIRLGESPEHVQEVEEHAVRLLRGELL</sequence>
<organism evidence="1 2">
    <name type="scientific">Cytobacillus citreus</name>
    <dbReference type="NCBI Taxonomy" id="2833586"/>
    <lineage>
        <taxon>Bacteria</taxon>
        <taxon>Bacillati</taxon>
        <taxon>Bacillota</taxon>
        <taxon>Bacilli</taxon>
        <taxon>Bacillales</taxon>
        <taxon>Bacillaceae</taxon>
        <taxon>Cytobacillus</taxon>
    </lineage>
</organism>
<keyword evidence="2" id="KW-1185">Reference proteome</keyword>
<dbReference type="Proteomes" id="UP000681027">
    <property type="component" value="Unassembled WGS sequence"/>
</dbReference>